<evidence type="ECO:0000313" key="3">
    <source>
        <dbReference type="Proteomes" id="UP001339883"/>
    </source>
</evidence>
<keyword evidence="3" id="KW-1185">Reference proteome</keyword>
<evidence type="ECO:0008006" key="4">
    <source>
        <dbReference type="Google" id="ProtNLM"/>
    </source>
</evidence>
<feature type="signal peptide" evidence="1">
    <location>
        <begin position="1"/>
        <end position="19"/>
    </location>
</feature>
<name>A0ABU6DRR8_9GAMM</name>
<comment type="caution">
    <text evidence="2">The sequence shown here is derived from an EMBL/GenBank/DDBJ whole genome shotgun (WGS) entry which is preliminary data.</text>
</comment>
<evidence type="ECO:0000256" key="1">
    <source>
        <dbReference type="SAM" id="SignalP"/>
    </source>
</evidence>
<accession>A0ABU6DRR8</accession>
<organism evidence="2 3">
    <name type="scientific">Acinetobacter pollinis</name>
    <dbReference type="NCBI Taxonomy" id="2605270"/>
    <lineage>
        <taxon>Bacteria</taxon>
        <taxon>Pseudomonadati</taxon>
        <taxon>Pseudomonadota</taxon>
        <taxon>Gammaproteobacteria</taxon>
        <taxon>Moraxellales</taxon>
        <taxon>Moraxellaceae</taxon>
        <taxon>Acinetobacter</taxon>
    </lineage>
</organism>
<evidence type="ECO:0000313" key="2">
    <source>
        <dbReference type="EMBL" id="MEB5476547.1"/>
    </source>
</evidence>
<protein>
    <recommendedName>
        <fullName evidence="4">EF-hand domain-containing protein</fullName>
    </recommendedName>
</protein>
<feature type="chain" id="PRO_5047102277" description="EF-hand domain-containing protein" evidence="1">
    <location>
        <begin position="20"/>
        <end position="287"/>
    </location>
</feature>
<keyword evidence="1" id="KW-0732">Signal</keyword>
<reference evidence="2 3" key="1">
    <citation type="submission" date="2019-08" db="EMBL/GenBank/DDBJ databases">
        <title>Five species of Acinetobacter isolated from floral nectar and animal pollinators.</title>
        <authorList>
            <person name="Hendry T.A."/>
        </authorList>
    </citation>
    <scope>NUCLEOTIDE SEQUENCE [LARGE SCALE GENOMIC DNA]</scope>
    <source>
        <strain evidence="2 3">MD18.27</strain>
    </source>
</reference>
<dbReference type="InterPro" id="IPR011992">
    <property type="entry name" value="EF-hand-dom_pair"/>
</dbReference>
<gene>
    <name evidence="2" type="ORF">I2F25_05705</name>
</gene>
<sequence length="287" mass="34065">MKKYFFLTLLCASSVQVFAVQPSNIIPEVFTAGIQEPSEVTANRWVKMFAENNTNTVSKKQFVRKFTDQYLNLFKENKSINKQQFIDYELFKLDEMMQKYREMSIKQAHVRFHVLDQNKDEILTLKEFQEIGLKTFEGFDKNHDGIVNQKDIALDENKNRLHGGANFKTPVSMPMATDVSGFIQQYGEGKEYVTLAMYLSEREDQYRHVNQKHDWQVSEDEYVNEFIQRYDENANHARDRMKRFYELRFEAIANGHAKIRIQDIEHFSQTLFTYWDNEKMGEIQTKP</sequence>
<dbReference type="EMBL" id="VTDN01000003">
    <property type="protein sequence ID" value="MEB5476547.1"/>
    <property type="molecule type" value="Genomic_DNA"/>
</dbReference>
<dbReference type="SUPFAM" id="SSF47473">
    <property type="entry name" value="EF-hand"/>
    <property type="match status" value="1"/>
</dbReference>
<proteinExistence type="predicted"/>
<dbReference type="RefSeq" id="WP_325775042.1">
    <property type="nucleotide sequence ID" value="NZ_VTDN01000003.1"/>
</dbReference>
<dbReference type="Proteomes" id="UP001339883">
    <property type="component" value="Unassembled WGS sequence"/>
</dbReference>
<dbReference type="Gene3D" id="1.10.238.10">
    <property type="entry name" value="EF-hand"/>
    <property type="match status" value="1"/>
</dbReference>